<dbReference type="RefSeq" id="WP_075033361.1">
    <property type="nucleotide sequence ID" value="NZ_FONR01000038.1"/>
</dbReference>
<evidence type="ECO:0008006" key="5">
    <source>
        <dbReference type="Google" id="ProtNLM"/>
    </source>
</evidence>
<dbReference type="Proteomes" id="UP000181942">
    <property type="component" value="Unassembled WGS sequence"/>
</dbReference>
<feature type="chain" id="PRO_5038217064" description="Secreted protein" evidence="1">
    <location>
        <begin position="25"/>
        <end position="141"/>
    </location>
</feature>
<protein>
    <recommendedName>
        <fullName evidence="5">Secreted protein</fullName>
    </recommendedName>
</protein>
<reference evidence="2 4" key="1">
    <citation type="submission" date="2016-10" db="EMBL/GenBank/DDBJ databases">
        <authorList>
            <person name="de Groot N.N."/>
        </authorList>
    </citation>
    <scope>NUCLEOTIDE SEQUENCE [LARGE SCALE GENOMIC DNA]</scope>
    <source>
        <strain evidence="2 4">OK461</strain>
    </source>
</reference>
<accession>A0A1I2WK54</accession>
<dbReference type="EMBL" id="FONR01000038">
    <property type="protein sequence ID" value="SFH01715.1"/>
    <property type="molecule type" value="Genomic_DNA"/>
</dbReference>
<organism evidence="2 4">
    <name type="scientific">Streptomyces mirabilis</name>
    <dbReference type="NCBI Taxonomy" id="68239"/>
    <lineage>
        <taxon>Bacteria</taxon>
        <taxon>Bacillati</taxon>
        <taxon>Actinomycetota</taxon>
        <taxon>Actinomycetes</taxon>
        <taxon>Kitasatosporales</taxon>
        <taxon>Streptomycetaceae</taxon>
        <taxon>Streptomyces</taxon>
    </lineage>
</organism>
<gene>
    <name evidence="2" type="ORF">SAMN02787118_13820</name>
    <name evidence="3" type="ORF">SAMN02787118_13858</name>
</gene>
<evidence type="ECO:0000256" key="1">
    <source>
        <dbReference type="SAM" id="SignalP"/>
    </source>
</evidence>
<dbReference type="AlphaFoldDB" id="A0A1I2WK54"/>
<evidence type="ECO:0000313" key="3">
    <source>
        <dbReference type="EMBL" id="SFH02353.1"/>
    </source>
</evidence>
<name>A0A1I2WK54_9ACTN</name>
<evidence type="ECO:0000313" key="2">
    <source>
        <dbReference type="EMBL" id="SFH01715.1"/>
    </source>
</evidence>
<evidence type="ECO:0000313" key="4">
    <source>
        <dbReference type="Proteomes" id="UP000181942"/>
    </source>
</evidence>
<feature type="signal peptide" evidence="1">
    <location>
        <begin position="1"/>
        <end position="24"/>
    </location>
</feature>
<sequence length="141" mass="15388">MFNARKRLALLAATTALTGGLALAAPAQATNTPAASRSASAISCSGWKTIHVNHNAAGEKYMECDRTVNGHKQTSAALYLWDNKTDGKCAETYLAAGFSHWNGLNKTWDHWYSWCSTTHHSPKIETGWHSGNDVEVSLQLR</sequence>
<keyword evidence="1" id="KW-0732">Signal</keyword>
<dbReference type="EMBL" id="FONR01000038">
    <property type="protein sequence ID" value="SFH02353.1"/>
    <property type="molecule type" value="Genomic_DNA"/>
</dbReference>
<proteinExistence type="predicted"/>
<dbReference type="OrthoDB" id="4237178at2"/>